<keyword evidence="2" id="KW-1185">Reference proteome</keyword>
<dbReference type="RefSeq" id="WP_103963523.1">
    <property type="nucleotide sequence ID" value="NZ_FNVT01000027.1"/>
</dbReference>
<organism evidence="1 2">
    <name type="scientific">Nonomuraea solani</name>
    <dbReference type="NCBI Taxonomy" id="1144553"/>
    <lineage>
        <taxon>Bacteria</taxon>
        <taxon>Bacillati</taxon>
        <taxon>Actinomycetota</taxon>
        <taxon>Actinomycetes</taxon>
        <taxon>Streptosporangiales</taxon>
        <taxon>Streptosporangiaceae</taxon>
        <taxon>Nonomuraea</taxon>
    </lineage>
</organism>
<proteinExistence type="predicted"/>
<dbReference type="EMBL" id="FNVT01000027">
    <property type="protein sequence ID" value="SEH02485.1"/>
    <property type="molecule type" value="Genomic_DNA"/>
</dbReference>
<protein>
    <submittedName>
        <fullName evidence="1">Uncharacterized protein</fullName>
    </submittedName>
</protein>
<evidence type="ECO:0000313" key="2">
    <source>
        <dbReference type="Proteomes" id="UP000236732"/>
    </source>
</evidence>
<sequence>MTDLSAFTEDELDQLLHVPRQVAWAAVLAEDNGVNATAKELYSGGKALMETGQYGSGFLDALAARTPVGETVGGTPDEAIADALGTAPTAIALLRAKGTEQDVHAYGQWLIEIAVTVSNGAEGVSTAEQDFVTRLAEALKS</sequence>
<reference evidence="1 2" key="1">
    <citation type="submission" date="2016-10" db="EMBL/GenBank/DDBJ databases">
        <authorList>
            <person name="de Groot N.N."/>
        </authorList>
    </citation>
    <scope>NUCLEOTIDE SEQUENCE [LARGE SCALE GENOMIC DNA]</scope>
    <source>
        <strain evidence="1 2">CGMCC 4.7037</strain>
    </source>
</reference>
<accession>A0A1H6F033</accession>
<name>A0A1H6F033_9ACTN</name>
<dbReference type="OrthoDB" id="5143991at2"/>
<gene>
    <name evidence="1" type="ORF">SAMN05444920_12723</name>
</gene>
<evidence type="ECO:0000313" key="1">
    <source>
        <dbReference type="EMBL" id="SEH02485.1"/>
    </source>
</evidence>
<dbReference type="AlphaFoldDB" id="A0A1H6F033"/>
<dbReference type="Proteomes" id="UP000236732">
    <property type="component" value="Unassembled WGS sequence"/>
</dbReference>